<dbReference type="FunFam" id="2.10.109.10:FF:000008">
    <property type="entry name" value="Signal peptidase I"/>
    <property type="match status" value="1"/>
</dbReference>
<evidence type="ECO:0000256" key="3">
    <source>
        <dbReference type="ARBA" id="ARBA00009370"/>
    </source>
</evidence>
<keyword evidence="6 12" id="KW-0645">Protease</keyword>
<dbReference type="SUPFAM" id="SSF51306">
    <property type="entry name" value="LexA/Signal peptidase"/>
    <property type="match status" value="1"/>
</dbReference>
<evidence type="ECO:0000256" key="12">
    <source>
        <dbReference type="RuleBase" id="RU362042"/>
    </source>
</evidence>
<dbReference type="GO" id="GO:0005886">
    <property type="term" value="C:plasma membrane"/>
    <property type="evidence" value="ECO:0007669"/>
    <property type="project" value="UniProtKB-SubCell"/>
</dbReference>
<dbReference type="GO" id="GO:0004252">
    <property type="term" value="F:serine-type endopeptidase activity"/>
    <property type="evidence" value="ECO:0007669"/>
    <property type="project" value="InterPro"/>
</dbReference>
<evidence type="ECO:0000256" key="9">
    <source>
        <dbReference type="ARBA" id="ARBA00022989"/>
    </source>
</evidence>
<dbReference type="PROSITE" id="PS00760">
    <property type="entry name" value="SPASE_I_2"/>
    <property type="match status" value="1"/>
</dbReference>
<keyword evidence="8 12" id="KW-0378">Hydrolase</keyword>
<comment type="similarity">
    <text evidence="3 12">Belongs to the peptidase S26 family.</text>
</comment>
<dbReference type="CDD" id="cd06530">
    <property type="entry name" value="S26_SPase_I"/>
    <property type="match status" value="1"/>
</dbReference>
<evidence type="ECO:0000256" key="1">
    <source>
        <dbReference type="ARBA" id="ARBA00000677"/>
    </source>
</evidence>
<evidence type="ECO:0000256" key="8">
    <source>
        <dbReference type="ARBA" id="ARBA00022801"/>
    </source>
</evidence>
<dbReference type="Proteomes" id="UP000595349">
    <property type="component" value="Chromosome"/>
</dbReference>
<feature type="transmembrane region" description="Helical" evidence="12">
    <location>
        <begin position="27"/>
        <end position="47"/>
    </location>
</feature>
<dbReference type="InterPro" id="IPR019533">
    <property type="entry name" value="Peptidase_S26"/>
</dbReference>
<gene>
    <name evidence="14" type="primary">lepB</name>
    <name evidence="14" type="ORF">HUG20_06065</name>
</gene>
<dbReference type="PANTHER" id="PTHR43390">
    <property type="entry name" value="SIGNAL PEPTIDASE I"/>
    <property type="match status" value="1"/>
</dbReference>
<keyword evidence="7 12" id="KW-0812">Transmembrane</keyword>
<feature type="active site" evidence="11">
    <location>
        <position position="96"/>
    </location>
</feature>
<evidence type="ECO:0000256" key="6">
    <source>
        <dbReference type="ARBA" id="ARBA00022670"/>
    </source>
</evidence>
<dbReference type="NCBIfam" id="TIGR02227">
    <property type="entry name" value="sigpep_I_bact"/>
    <property type="match status" value="1"/>
</dbReference>
<feature type="domain" description="Peptidase S26" evidence="13">
    <location>
        <begin position="25"/>
        <end position="186"/>
    </location>
</feature>
<evidence type="ECO:0000256" key="4">
    <source>
        <dbReference type="ARBA" id="ARBA00013208"/>
    </source>
</evidence>
<keyword evidence="9 12" id="KW-1133">Transmembrane helix</keyword>
<evidence type="ECO:0000256" key="5">
    <source>
        <dbReference type="ARBA" id="ARBA00022475"/>
    </source>
</evidence>
<sequence length="195" mass="22742">MNEWYINKWNENGGIDVNKIAKELWDWVVTFAVVIIIVFIVRTFLFANYMVHGESMMPTIESEERLIINKISYEFSEPDRNDLIVFNATEENDYIKRVIGIPGDDVSYENDTLYINDEAVEEPFLDHAYNGEITEDFTLEELTSEPVVPDDHLFVLGDNRNNSQDSRNIGFVPYEDVVGKASFRYWPLSEFTFID</sequence>
<keyword evidence="10 12" id="KW-0472">Membrane</keyword>
<proteinExistence type="inferred from homology"/>
<protein>
    <recommendedName>
        <fullName evidence="4 12">Signal peptidase I</fullName>
        <ecNumber evidence="4 12">3.4.21.89</ecNumber>
    </recommendedName>
</protein>
<dbReference type="PROSITE" id="PS00761">
    <property type="entry name" value="SPASE_I_3"/>
    <property type="match status" value="1"/>
</dbReference>
<evidence type="ECO:0000313" key="14">
    <source>
        <dbReference type="EMBL" id="QQK79480.1"/>
    </source>
</evidence>
<dbReference type="EMBL" id="CP054706">
    <property type="protein sequence ID" value="QQK79480.1"/>
    <property type="molecule type" value="Genomic_DNA"/>
</dbReference>
<keyword evidence="15" id="KW-1185">Reference proteome</keyword>
<dbReference type="KEGG" id="scib:HUG20_06065"/>
<dbReference type="PRINTS" id="PR00727">
    <property type="entry name" value="LEADERPTASE"/>
</dbReference>
<dbReference type="Pfam" id="PF10502">
    <property type="entry name" value="Peptidase_S26"/>
    <property type="match status" value="1"/>
</dbReference>
<keyword evidence="5" id="KW-1003">Cell membrane</keyword>
<evidence type="ECO:0000256" key="2">
    <source>
        <dbReference type="ARBA" id="ARBA00004401"/>
    </source>
</evidence>
<evidence type="ECO:0000259" key="13">
    <source>
        <dbReference type="Pfam" id="PF10502"/>
    </source>
</evidence>
<dbReference type="PANTHER" id="PTHR43390:SF1">
    <property type="entry name" value="CHLOROPLAST PROCESSING PEPTIDASE"/>
    <property type="match status" value="1"/>
</dbReference>
<comment type="subcellular location">
    <subcellularLocation>
        <location evidence="2">Cell membrane</location>
        <topology evidence="2">Single-pass type II membrane protein</topology>
    </subcellularLocation>
    <subcellularLocation>
        <location evidence="12">Membrane</location>
        <topology evidence="12">Single-pass type II membrane protein</topology>
    </subcellularLocation>
</comment>
<evidence type="ECO:0000313" key="15">
    <source>
        <dbReference type="Proteomes" id="UP000595349"/>
    </source>
</evidence>
<dbReference type="GO" id="GO:0006465">
    <property type="term" value="P:signal peptide processing"/>
    <property type="evidence" value="ECO:0007669"/>
    <property type="project" value="InterPro"/>
</dbReference>
<reference evidence="14 15" key="1">
    <citation type="submission" date="2020-06" db="EMBL/GenBank/DDBJ databases">
        <title>Genomic analysis of Salicibibacter sp. NKC21-4.</title>
        <authorList>
            <person name="Oh Y.J."/>
        </authorList>
    </citation>
    <scope>NUCLEOTIDE SEQUENCE [LARGE SCALE GENOMIC DNA]</scope>
    <source>
        <strain evidence="14 15">NKC21-4</strain>
    </source>
</reference>
<evidence type="ECO:0000256" key="10">
    <source>
        <dbReference type="ARBA" id="ARBA00023136"/>
    </source>
</evidence>
<dbReference type="InterPro" id="IPR019757">
    <property type="entry name" value="Pept_S26A_signal_pept_1_Lys-AS"/>
</dbReference>
<accession>A0A7T6Z9X0</accession>
<feature type="active site" evidence="11">
    <location>
        <position position="55"/>
    </location>
</feature>
<organism evidence="14 15">
    <name type="scientific">Salicibibacter cibi</name>
    <dbReference type="NCBI Taxonomy" id="2743001"/>
    <lineage>
        <taxon>Bacteria</taxon>
        <taxon>Bacillati</taxon>
        <taxon>Bacillota</taxon>
        <taxon>Bacilli</taxon>
        <taxon>Bacillales</taxon>
        <taxon>Bacillaceae</taxon>
        <taxon>Salicibibacter</taxon>
    </lineage>
</organism>
<dbReference type="AlphaFoldDB" id="A0A7T6Z9X0"/>
<dbReference type="InterPro" id="IPR036286">
    <property type="entry name" value="LexA/Signal_pep-like_sf"/>
</dbReference>
<dbReference type="InterPro" id="IPR019758">
    <property type="entry name" value="Pept_S26A_signal_pept_1_CS"/>
</dbReference>
<dbReference type="InterPro" id="IPR000223">
    <property type="entry name" value="Pept_S26A_signal_pept_1"/>
</dbReference>
<comment type="catalytic activity">
    <reaction evidence="1 12">
        <text>Cleavage of hydrophobic, N-terminal signal or leader sequences from secreted and periplasmic proteins.</text>
        <dbReference type="EC" id="3.4.21.89"/>
    </reaction>
</comment>
<evidence type="ECO:0000256" key="7">
    <source>
        <dbReference type="ARBA" id="ARBA00022692"/>
    </source>
</evidence>
<dbReference type="Gene3D" id="2.10.109.10">
    <property type="entry name" value="Umud Fragment, subunit A"/>
    <property type="match status" value="1"/>
</dbReference>
<dbReference type="GO" id="GO:0009003">
    <property type="term" value="F:signal peptidase activity"/>
    <property type="evidence" value="ECO:0007669"/>
    <property type="project" value="UniProtKB-EC"/>
</dbReference>
<dbReference type="EC" id="3.4.21.89" evidence="4 12"/>
<name>A0A7T6Z9X0_9BACI</name>
<evidence type="ECO:0000256" key="11">
    <source>
        <dbReference type="PIRSR" id="PIRSR600223-1"/>
    </source>
</evidence>